<sequence>MIPVGCGGQVHCPSLSQADLTDSSPLIEQKAWPAENLSCRLQGHLDLLHAKRLDTKDGKTNCKTTQTERKELAPCKAKARDKNREFNSMGNREQTGVKCVALWVPGTLRFSEAPEAGFQRILIFKEPTLGSRVEDDIAMERHY</sequence>
<organism evidence="1 2">
    <name type="scientific">Cirrhinus molitorella</name>
    <name type="common">mud carp</name>
    <dbReference type="NCBI Taxonomy" id="172907"/>
    <lineage>
        <taxon>Eukaryota</taxon>
        <taxon>Metazoa</taxon>
        <taxon>Chordata</taxon>
        <taxon>Craniata</taxon>
        <taxon>Vertebrata</taxon>
        <taxon>Euteleostomi</taxon>
        <taxon>Actinopterygii</taxon>
        <taxon>Neopterygii</taxon>
        <taxon>Teleostei</taxon>
        <taxon>Ostariophysi</taxon>
        <taxon>Cypriniformes</taxon>
        <taxon>Cyprinidae</taxon>
        <taxon>Labeoninae</taxon>
        <taxon>Labeonini</taxon>
        <taxon>Cirrhinus</taxon>
    </lineage>
</organism>
<protein>
    <recommendedName>
        <fullName evidence="3">Prolactin receptor</fullName>
    </recommendedName>
</protein>
<dbReference type="Proteomes" id="UP001558613">
    <property type="component" value="Unassembled WGS sequence"/>
</dbReference>
<reference evidence="1 2" key="1">
    <citation type="submission" date="2023-09" db="EMBL/GenBank/DDBJ databases">
        <authorList>
            <person name="Wang M."/>
        </authorList>
    </citation>
    <scope>NUCLEOTIDE SEQUENCE [LARGE SCALE GENOMIC DNA]</scope>
    <source>
        <strain evidence="1">GT-2023</strain>
        <tissue evidence="1">Liver</tissue>
    </source>
</reference>
<dbReference type="EMBL" id="JAYMGO010000024">
    <property type="protein sequence ID" value="KAL1249004.1"/>
    <property type="molecule type" value="Genomic_DNA"/>
</dbReference>
<name>A0ABR3L7V4_9TELE</name>
<keyword evidence="2" id="KW-1185">Reference proteome</keyword>
<evidence type="ECO:0000313" key="1">
    <source>
        <dbReference type="EMBL" id="KAL1249004.1"/>
    </source>
</evidence>
<accession>A0ABR3L7V4</accession>
<gene>
    <name evidence="1" type="ORF">QQF64_022322</name>
</gene>
<proteinExistence type="predicted"/>
<evidence type="ECO:0000313" key="2">
    <source>
        <dbReference type="Proteomes" id="UP001558613"/>
    </source>
</evidence>
<comment type="caution">
    <text evidence="1">The sequence shown here is derived from an EMBL/GenBank/DDBJ whole genome shotgun (WGS) entry which is preliminary data.</text>
</comment>
<evidence type="ECO:0008006" key="3">
    <source>
        <dbReference type="Google" id="ProtNLM"/>
    </source>
</evidence>